<evidence type="ECO:0000313" key="1">
    <source>
        <dbReference type="EMBL" id="CAK0844493.1"/>
    </source>
</evidence>
<dbReference type="Proteomes" id="UP001189429">
    <property type="component" value="Unassembled WGS sequence"/>
</dbReference>
<organism evidence="1 2">
    <name type="scientific">Prorocentrum cordatum</name>
    <dbReference type="NCBI Taxonomy" id="2364126"/>
    <lineage>
        <taxon>Eukaryota</taxon>
        <taxon>Sar</taxon>
        <taxon>Alveolata</taxon>
        <taxon>Dinophyceae</taxon>
        <taxon>Prorocentrales</taxon>
        <taxon>Prorocentraceae</taxon>
        <taxon>Prorocentrum</taxon>
    </lineage>
</organism>
<dbReference type="EMBL" id="CAUYUJ010014669">
    <property type="protein sequence ID" value="CAK0844493.1"/>
    <property type="molecule type" value="Genomic_DNA"/>
</dbReference>
<sequence length="159" mass="18219">MEVQRKKWTPRGGKWKTSLRLVWPDIIVDLERAHKIRALLVNSLSSISSDLVCPLGVLQSRLLHLCDQNCWGNVVGNSMFSLFRNGVRMPLCDKFFKFANEVFGKRPFVPVGILRFTYGLDGKLAQKSWLRQAMTSMEWLQLGCLRQPTHTSLTQCNLP</sequence>
<comment type="caution">
    <text evidence="1">The sequence shown here is derived from an EMBL/GenBank/DDBJ whole genome shotgun (WGS) entry which is preliminary data.</text>
</comment>
<keyword evidence="2" id="KW-1185">Reference proteome</keyword>
<gene>
    <name evidence="1" type="ORF">PCOR1329_LOCUS38570</name>
</gene>
<proteinExistence type="predicted"/>
<reference evidence="1" key="1">
    <citation type="submission" date="2023-10" db="EMBL/GenBank/DDBJ databases">
        <authorList>
            <person name="Chen Y."/>
            <person name="Shah S."/>
            <person name="Dougan E. K."/>
            <person name="Thang M."/>
            <person name="Chan C."/>
        </authorList>
    </citation>
    <scope>NUCLEOTIDE SEQUENCE [LARGE SCALE GENOMIC DNA]</scope>
</reference>
<name>A0ABN9TFS5_9DINO</name>
<accession>A0ABN9TFS5</accession>
<protein>
    <recommendedName>
        <fullName evidence="3">Tafazzin family protein</fullName>
    </recommendedName>
</protein>
<evidence type="ECO:0000313" key="2">
    <source>
        <dbReference type="Proteomes" id="UP001189429"/>
    </source>
</evidence>
<evidence type="ECO:0008006" key="3">
    <source>
        <dbReference type="Google" id="ProtNLM"/>
    </source>
</evidence>